<keyword evidence="1" id="KW-0472">Membrane</keyword>
<gene>
    <name evidence="2" type="ORF">Tco_0990041</name>
</gene>
<keyword evidence="3" id="KW-1185">Reference proteome</keyword>
<reference evidence="2" key="1">
    <citation type="journal article" date="2022" name="Int. J. Mol. Sci.">
        <title>Draft Genome of Tanacetum Coccineum: Genomic Comparison of Closely Related Tanacetum-Family Plants.</title>
        <authorList>
            <person name="Yamashiro T."/>
            <person name="Shiraishi A."/>
            <person name="Nakayama K."/>
            <person name="Satake H."/>
        </authorList>
    </citation>
    <scope>NUCLEOTIDE SEQUENCE</scope>
</reference>
<protein>
    <submittedName>
        <fullName evidence="2">Uncharacterized protein</fullName>
    </submittedName>
</protein>
<keyword evidence="1" id="KW-1133">Transmembrane helix</keyword>
<organism evidence="2 3">
    <name type="scientific">Tanacetum coccineum</name>
    <dbReference type="NCBI Taxonomy" id="301880"/>
    <lineage>
        <taxon>Eukaryota</taxon>
        <taxon>Viridiplantae</taxon>
        <taxon>Streptophyta</taxon>
        <taxon>Embryophyta</taxon>
        <taxon>Tracheophyta</taxon>
        <taxon>Spermatophyta</taxon>
        <taxon>Magnoliopsida</taxon>
        <taxon>eudicotyledons</taxon>
        <taxon>Gunneridae</taxon>
        <taxon>Pentapetalae</taxon>
        <taxon>asterids</taxon>
        <taxon>campanulids</taxon>
        <taxon>Asterales</taxon>
        <taxon>Asteraceae</taxon>
        <taxon>Asteroideae</taxon>
        <taxon>Anthemideae</taxon>
        <taxon>Anthemidinae</taxon>
        <taxon>Tanacetum</taxon>
    </lineage>
</organism>
<dbReference type="Proteomes" id="UP001151760">
    <property type="component" value="Unassembled WGS sequence"/>
</dbReference>
<feature type="transmembrane region" description="Helical" evidence="1">
    <location>
        <begin position="43"/>
        <end position="68"/>
    </location>
</feature>
<sequence>MILLFLKEEQQVYCLLIMVTTDSELFVLVIIELVLARSDGYSWLLRLVLVTHMLLRVAFMFLLACSFITPDSLIHVSPGSVTLVSPGYVMIPSGRFNGTGTAQHRFCDRMWGCSINAMKEWRNRIFRRILVDRKFVTLFEVVTD</sequence>
<proteinExistence type="predicted"/>
<evidence type="ECO:0000313" key="3">
    <source>
        <dbReference type="Proteomes" id="UP001151760"/>
    </source>
</evidence>
<feature type="transmembrane region" description="Helical" evidence="1">
    <location>
        <begin position="12"/>
        <end position="31"/>
    </location>
</feature>
<accession>A0ABQ5EWZ4</accession>
<evidence type="ECO:0000313" key="2">
    <source>
        <dbReference type="EMBL" id="GJT54987.1"/>
    </source>
</evidence>
<dbReference type="EMBL" id="BQNB010016720">
    <property type="protein sequence ID" value="GJT54987.1"/>
    <property type="molecule type" value="Genomic_DNA"/>
</dbReference>
<name>A0ABQ5EWZ4_9ASTR</name>
<evidence type="ECO:0000256" key="1">
    <source>
        <dbReference type="SAM" id="Phobius"/>
    </source>
</evidence>
<comment type="caution">
    <text evidence="2">The sequence shown here is derived from an EMBL/GenBank/DDBJ whole genome shotgun (WGS) entry which is preliminary data.</text>
</comment>
<reference evidence="2" key="2">
    <citation type="submission" date="2022-01" db="EMBL/GenBank/DDBJ databases">
        <authorList>
            <person name="Yamashiro T."/>
            <person name="Shiraishi A."/>
            <person name="Satake H."/>
            <person name="Nakayama K."/>
        </authorList>
    </citation>
    <scope>NUCLEOTIDE SEQUENCE</scope>
</reference>
<keyword evidence="1" id="KW-0812">Transmembrane</keyword>